<evidence type="ECO:0000313" key="2">
    <source>
        <dbReference type="Proteomes" id="UP001152798"/>
    </source>
</evidence>
<evidence type="ECO:0000313" key="1">
    <source>
        <dbReference type="EMBL" id="CAH1396600.1"/>
    </source>
</evidence>
<accession>A0A9P0H6W4</accession>
<gene>
    <name evidence="1" type="ORF">NEZAVI_LOCUS6641</name>
</gene>
<sequence>MGQLYLLIPIRRDRYLLMEGPVEQLTLLGFFSYYKNANCELEVKCTSRFRHSLMRYFVPSAFTPKVCTKSTKFFWTFGFKTAVGATSSARPKHCPLGITTSSSD</sequence>
<dbReference type="EMBL" id="OV725079">
    <property type="protein sequence ID" value="CAH1396600.1"/>
    <property type="molecule type" value="Genomic_DNA"/>
</dbReference>
<keyword evidence="2" id="KW-1185">Reference proteome</keyword>
<dbReference type="Proteomes" id="UP001152798">
    <property type="component" value="Chromosome 3"/>
</dbReference>
<name>A0A9P0H6W4_NEZVI</name>
<dbReference type="AlphaFoldDB" id="A0A9P0H6W4"/>
<organism evidence="1 2">
    <name type="scientific">Nezara viridula</name>
    <name type="common">Southern green stink bug</name>
    <name type="synonym">Cimex viridulus</name>
    <dbReference type="NCBI Taxonomy" id="85310"/>
    <lineage>
        <taxon>Eukaryota</taxon>
        <taxon>Metazoa</taxon>
        <taxon>Ecdysozoa</taxon>
        <taxon>Arthropoda</taxon>
        <taxon>Hexapoda</taxon>
        <taxon>Insecta</taxon>
        <taxon>Pterygota</taxon>
        <taxon>Neoptera</taxon>
        <taxon>Paraneoptera</taxon>
        <taxon>Hemiptera</taxon>
        <taxon>Heteroptera</taxon>
        <taxon>Panheteroptera</taxon>
        <taxon>Pentatomomorpha</taxon>
        <taxon>Pentatomoidea</taxon>
        <taxon>Pentatomidae</taxon>
        <taxon>Pentatominae</taxon>
        <taxon>Nezara</taxon>
    </lineage>
</organism>
<protein>
    <submittedName>
        <fullName evidence="1">Uncharacterized protein</fullName>
    </submittedName>
</protein>
<reference evidence="1" key="1">
    <citation type="submission" date="2022-01" db="EMBL/GenBank/DDBJ databases">
        <authorList>
            <person name="King R."/>
        </authorList>
    </citation>
    <scope>NUCLEOTIDE SEQUENCE</scope>
</reference>
<proteinExistence type="predicted"/>